<dbReference type="Proteomes" id="UP000075243">
    <property type="component" value="Unassembled WGS sequence"/>
</dbReference>
<dbReference type="SUPFAM" id="SSF52047">
    <property type="entry name" value="RNI-like"/>
    <property type="match status" value="1"/>
</dbReference>
<comment type="caution">
    <text evidence="1">The sequence shown here is derived from an EMBL/GenBank/DDBJ whole genome shotgun (WGS) entry which is preliminary data.</text>
</comment>
<evidence type="ECO:0000313" key="1">
    <source>
        <dbReference type="EMBL" id="KYP77775.1"/>
    </source>
</evidence>
<dbReference type="EMBL" id="AGCT01033099">
    <property type="protein sequence ID" value="KYP77775.1"/>
    <property type="molecule type" value="Genomic_DNA"/>
</dbReference>
<protein>
    <submittedName>
        <fullName evidence="1">Uncharacterized protein</fullName>
    </submittedName>
</protein>
<accession>A0A151UEN9</accession>
<dbReference type="AlphaFoldDB" id="A0A151UEN9"/>
<proteinExistence type="predicted"/>
<reference evidence="1" key="1">
    <citation type="journal article" date="2012" name="Nat. Biotechnol.">
        <title>Draft genome sequence of pigeonpea (Cajanus cajan), an orphan legume crop of resource-poor farmers.</title>
        <authorList>
            <person name="Varshney R.K."/>
            <person name="Chen W."/>
            <person name="Li Y."/>
            <person name="Bharti A.K."/>
            <person name="Saxena R.K."/>
            <person name="Schlueter J.A."/>
            <person name="Donoghue M.T."/>
            <person name="Azam S."/>
            <person name="Fan G."/>
            <person name="Whaley A.M."/>
            <person name="Farmer A.D."/>
            <person name="Sheridan J."/>
            <person name="Iwata A."/>
            <person name="Tuteja R."/>
            <person name="Penmetsa R.V."/>
            <person name="Wu W."/>
            <person name="Upadhyaya H.D."/>
            <person name="Yang S.P."/>
            <person name="Shah T."/>
            <person name="Saxena K.B."/>
            <person name="Michael T."/>
            <person name="McCombie W.R."/>
            <person name="Yang B."/>
            <person name="Zhang G."/>
            <person name="Yang H."/>
            <person name="Wang J."/>
            <person name="Spillane C."/>
            <person name="Cook D.R."/>
            <person name="May G.D."/>
            <person name="Xu X."/>
            <person name="Jackson S.A."/>
        </authorList>
    </citation>
    <scope>NUCLEOTIDE SEQUENCE [LARGE SCALE GENOMIC DNA]</scope>
</reference>
<organism evidence="1 2">
    <name type="scientific">Cajanus cajan</name>
    <name type="common">Pigeon pea</name>
    <name type="synonym">Cajanus indicus</name>
    <dbReference type="NCBI Taxonomy" id="3821"/>
    <lineage>
        <taxon>Eukaryota</taxon>
        <taxon>Viridiplantae</taxon>
        <taxon>Streptophyta</taxon>
        <taxon>Embryophyta</taxon>
        <taxon>Tracheophyta</taxon>
        <taxon>Spermatophyta</taxon>
        <taxon>Magnoliopsida</taxon>
        <taxon>eudicotyledons</taxon>
        <taxon>Gunneridae</taxon>
        <taxon>Pentapetalae</taxon>
        <taxon>rosids</taxon>
        <taxon>fabids</taxon>
        <taxon>Fabales</taxon>
        <taxon>Fabaceae</taxon>
        <taxon>Papilionoideae</taxon>
        <taxon>50 kb inversion clade</taxon>
        <taxon>NPAAA clade</taxon>
        <taxon>indigoferoid/millettioid clade</taxon>
        <taxon>Phaseoleae</taxon>
        <taxon>Cajanus</taxon>
    </lineage>
</organism>
<dbReference type="Gene3D" id="3.80.10.10">
    <property type="entry name" value="Ribonuclease Inhibitor"/>
    <property type="match status" value="1"/>
</dbReference>
<feature type="non-terminal residue" evidence="1">
    <location>
        <position position="1"/>
    </location>
</feature>
<gene>
    <name evidence="1" type="ORF">KK1_047197</name>
</gene>
<name>A0A151UEN9_CAJCA</name>
<sequence length="200" mass="22518">VFPFHFFPSLTSLHLNTPDFRPNWNLPKSLHLSALKSLFLQNVCFVTSDGNDFAEPFSTCVLLNTLVLGNFCLAKDVKVLRISNPNISSLSLHTWKEVDSYHIQLSAPKLSFLSIIDVDFSSSHQLSSTCNLTFLEEVHIDTYSDIYSPIILNWLQLFSNVNKMTTSMATFKSISDVSSFSFDFCIVSIIFACLLQNIAC</sequence>
<keyword evidence="2" id="KW-1185">Reference proteome</keyword>
<evidence type="ECO:0000313" key="2">
    <source>
        <dbReference type="Proteomes" id="UP000075243"/>
    </source>
</evidence>
<dbReference type="Gramene" id="C.cajan_46260.t">
    <property type="protein sequence ID" value="C.cajan_46260.t.cds1"/>
    <property type="gene ID" value="C.cajan_46260"/>
</dbReference>
<dbReference type="InterPro" id="IPR032675">
    <property type="entry name" value="LRR_dom_sf"/>
</dbReference>